<accession>A0A2U3N4Z8</accession>
<reference evidence="2" key="1">
    <citation type="submission" date="2018-03" db="EMBL/GenBank/DDBJ databases">
        <authorList>
            <person name="Blom J."/>
        </authorList>
    </citation>
    <scope>NUCLEOTIDE SEQUENCE [LARGE SCALE GENOMIC DNA]</scope>
    <source>
        <strain evidence="2">KPC-SM-21</strain>
    </source>
</reference>
<proteinExistence type="predicted"/>
<name>A0A2U3N4Z8_9GAMM</name>
<gene>
    <name evidence="1" type="ORF">KPC_3817</name>
</gene>
<dbReference type="RefSeq" id="WP_121976014.1">
    <property type="nucleotide sequence ID" value="NZ_OOGT01000404.1"/>
</dbReference>
<dbReference type="AlphaFoldDB" id="A0A2U3N4Z8"/>
<evidence type="ECO:0000313" key="1">
    <source>
        <dbReference type="EMBL" id="SPL72639.1"/>
    </source>
</evidence>
<dbReference type="OrthoDB" id="6703836at2"/>
<dbReference type="InParanoid" id="A0A2U3N4Z8"/>
<keyword evidence="2" id="KW-1185">Reference proteome</keyword>
<evidence type="ECO:0000313" key="2">
    <source>
        <dbReference type="Proteomes" id="UP000245974"/>
    </source>
</evidence>
<protein>
    <submittedName>
        <fullName evidence="1">Uncharacterized protein</fullName>
    </submittedName>
</protein>
<organism evidence="1 2">
    <name type="scientific">Acinetobacter stercoris</name>
    <dbReference type="NCBI Taxonomy" id="2126983"/>
    <lineage>
        <taxon>Bacteria</taxon>
        <taxon>Pseudomonadati</taxon>
        <taxon>Pseudomonadota</taxon>
        <taxon>Gammaproteobacteria</taxon>
        <taxon>Moraxellales</taxon>
        <taxon>Moraxellaceae</taxon>
        <taxon>Acinetobacter</taxon>
    </lineage>
</organism>
<dbReference type="Proteomes" id="UP000245974">
    <property type="component" value="Unassembled WGS sequence"/>
</dbReference>
<dbReference type="EMBL" id="OOGT01000404">
    <property type="protein sequence ID" value="SPL72639.1"/>
    <property type="molecule type" value="Genomic_DNA"/>
</dbReference>
<sequence length="271" mass="31131">MSLSASIVDPKLFSEKDKMKLVNELYHVHDKIFDGVDKNQFTNYVINSKANITNIFIQKYQDQAVGYGAIHFYKFDTFDERIGVIRMEAGFMPKFRSGNNQFHFFALLKVIEFIISHPNRKIYFLGSLVHPSSYVALTNLSKQVWPTMATPLPNEEIKTIVNRLSDLFDLTPVEPSNPHVVKVGWKTRETENSRHEWSNITKSSAQFYLQQNPDYKEGHGLITILPINMKNVLDIGIALVNKKQKKAVKNFWMQSKLNPAALKKKVQPSIA</sequence>